<gene>
    <name evidence="1" type="primary">81</name>
    <name evidence="1" type="ORF">PBI_GAIA_81</name>
</gene>
<dbReference type="OrthoDB" id="24030at10239"/>
<dbReference type="EMBL" id="KJ567043">
    <property type="protein sequence ID" value="AID58900.1"/>
    <property type="molecule type" value="Genomic_DNA"/>
</dbReference>
<dbReference type="KEGG" id="vg:23679587"/>
<organism evidence="1 2">
    <name type="scientific">Mycobacterium phage Gaia</name>
    <dbReference type="NCBI Taxonomy" id="1486472"/>
    <lineage>
        <taxon>Viruses</taxon>
        <taxon>Duplodnaviria</taxon>
        <taxon>Heunggongvirae</taxon>
        <taxon>Uroviricota</taxon>
        <taxon>Caudoviricetes</taxon>
        <taxon>Gaiavirus</taxon>
        <taxon>Gaiavirus gaia</taxon>
    </lineage>
</organism>
<accession>A0A068F8R2</accession>
<reference evidence="1 2" key="1">
    <citation type="submission" date="2014-03" db="EMBL/GenBank/DDBJ databases">
        <authorList>
            <person name="Yoder B.A."/>
            <person name="Colicchio M.A."/>
            <person name="Schafer C.E."/>
            <person name="Abrahim M.R."/>
            <person name="Adkins N.L."/>
            <person name="Burke K.A."/>
            <person name="Churilla B.M."/>
            <person name="Cohen K.L."/>
            <person name="Fasoranti T.O."/>
            <person name="Genkil J.S."/>
            <person name="Kramer Z.J."/>
            <person name="Prout A.K."/>
            <person name="Schwarz A.G."/>
            <person name="Tish M."/>
            <person name="Vispute N."/>
            <person name="Wilkes K.E."/>
            <person name="Williams C.R."/>
            <person name="Xiao X."/>
            <person name="Yu V.J."/>
            <person name="Lapin J.S."/>
            <person name="Ott C.T."/>
            <person name="Walburn T.D."/>
            <person name="Bradley K.W."/>
            <person name="Clarke D.Q."/>
            <person name="Lewis M.F."/>
            <person name="Barker L.P."/>
            <person name="Bailey C."/>
            <person name="Asai D.J."/>
            <person name="Bowman C.A."/>
            <person name="Russell D.A."/>
            <person name="Pope W.H."/>
            <person name="Jacobs-Sera D."/>
            <person name="Hendrix R.W."/>
            <person name="Hatfull G.F."/>
        </authorList>
    </citation>
    <scope>NUCLEOTIDE SEQUENCE [LARGE SCALE GENOMIC DNA]</scope>
</reference>
<dbReference type="RefSeq" id="YP_009124823.1">
    <property type="nucleotide sequence ID" value="NC_026590.1"/>
</dbReference>
<dbReference type="GeneID" id="23679587"/>
<name>A0A068F8R2_9CAUD</name>
<evidence type="ECO:0000313" key="2">
    <source>
        <dbReference type="Proteomes" id="UP000027491"/>
    </source>
</evidence>
<sequence length="55" mass="6614">MRRWLVKRWPSYRGLEWGVYDPDYPYGSPWDSADTQLEAMELARKYAICGKVWES</sequence>
<proteinExistence type="predicted"/>
<dbReference type="Proteomes" id="UP000027491">
    <property type="component" value="Segment"/>
</dbReference>
<protein>
    <submittedName>
        <fullName evidence="1">Uncharacterized protein</fullName>
    </submittedName>
</protein>
<keyword evidence="2" id="KW-1185">Reference proteome</keyword>
<evidence type="ECO:0000313" key="1">
    <source>
        <dbReference type="EMBL" id="AID58900.1"/>
    </source>
</evidence>